<evidence type="ECO:0000259" key="6">
    <source>
        <dbReference type="PROSITE" id="PS50234"/>
    </source>
</evidence>
<keyword evidence="1" id="KW-1003">Cell membrane</keyword>
<evidence type="ECO:0000313" key="7">
    <source>
        <dbReference type="EMBL" id="SVA75816.1"/>
    </source>
</evidence>
<dbReference type="InterPro" id="IPR036465">
    <property type="entry name" value="vWFA_dom_sf"/>
</dbReference>
<dbReference type="PROSITE" id="PS50234">
    <property type="entry name" value="VWFA"/>
    <property type="match status" value="1"/>
</dbReference>
<proteinExistence type="predicted"/>
<dbReference type="InterPro" id="IPR050768">
    <property type="entry name" value="UPF0353/GerABKA_families"/>
</dbReference>
<name>A0A381YFC1_9ZZZZ</name>
<keyword evidence="2 5" id="KW-0812">Transmembrane</keyword>
<feature type="domain" description="VWFA" evidence="6">
    <location>
        <begin position="76"/>
        <end position="165"/>
    </location>
</feature>
<sequence length="165" mass="18315">MIIILWAFHRRGERSQRVFFSNTSDNVQAAILARLDLNKKQWRSRLFFLGLSFLILAASGPQIGTRVRPVERKGVDLVIAFDTSTSMDAEDVKPSRLAKAKFEIGQLISKLKGDRVAIIIFAGTSHLYLPLTTDYEAALLFLNGIDTDMIPTQGTAISAAMENAM</sequence>
<keyword evidence="3 5" id="KW-1133">Transmembrane helix</keyword>
<dbReference type="PANTHER" id="PTHR22550:SF5">
    <property type="entry name" value="LEUCINE ZIPPER PROTEIN 4"/>
    <property type="match status" value="1"/>
</dbReference>
<gene>
    <name evidence="7" type="ORF">METZ01_LOCUS128670</name>
</gene>
<keyword evidence="4 5" id="KW-0472">Membrane</keyword>
<feature type="transmembrane region" description="Helical" evidence="5">
    <location>
        <begin position="46"/>
        <end position="64"/>
    </location>
</feature>
<organism evidence="7">
    <name type="scientific">marine metagenome</name>
    <dbReference type="NCBI Taxonomy" id="408172"/>
    <lineage>
        <taxon>unclassified sequences</taxon>
        <taxon>metagenomes</taxon>
        <taxon>ecological metagenomes</taxon>
    </lineage>
</organism>
<evidence type="ECO:0000256" key="3">
    <source>
        <dbReference type="ARBA" id="ARBA00022989"/>
    </source>
</evidence>
<protein>
    <recommendedName>
        <fullName evidence="6">VWFA domain-containing protein</fullName>
    </recommendedName>
</protein>
<dbReference type="Gene3D" id="3.40.50.410">
    <property type="entry name" value="von Willebrand factor, type A domain"/>
    <property type="match status" value="1"/>
</dbReference>
<dbReference type="EMBL" id="UINC01018121">
    <property type="protein sequence ID" value="SVA75816.1"/>
    <property type="molecule type" value="Genomic_DNA"/>
</dbReference>
<feature type="non-terminal residue" evidence="7">
    <location>
        <position position="165"/>
    </location>
</feature>
<dbReference type="Pfam" id="PF13519">
    <property type="entry name" value="VWA_2"/>
    <property type="match status" value="1"/>
</dbReference>
<dbReference type="PANTHER" id="PTHR22550">
    <property type="entry name" value="SPORE GERMINATION PROTEIN"/>
    <property type="match status" value="1"/>
</dbReference>
<evidence type="ECO:0000256" key="5">
    <source>
        <dbReference type="SAM" id="Phobius"/>
    </source>
</evidence>
<evidence type="ECO:0000256" key="4">
    <source>
        <dbReference type="ARBA" id="ARBA00023136"/>
    </source>
</evidence>
<evidence type="ECO:0000256" key="2">
    <source>
        <dbReference type="ARBA" id="ARBA00022692"/>
    </source>
</evidence>
<dbReference type="AlphaFoldDB" id="A0A381YFC1"/>
<accession>A0A381YFC1</accession>
<dbReference type="InterPro" id="IPR002035">
    <property type="entry name" value="VWF_A"/>
</dbReference>
<reference evidence="7" key="1">
    <citation type="submission" date="2018-05" db="EMBL/GenBank/DDBJ databases">
        <authorList>
            <person name="Lanie J.A."/>
            <person name="Ng W.-L."/>
            <person name="Kazmierczak K.M."/>
            <person name="Andrzejewski T.M."/>
            <person name="Davidsen T.M."/>
            <person name="Wayne K.J."/>
            <person name="Tettelin H."/>
            <person name="Glass J.I."/>
            <person name="Rusch D."/>
            <person name="Podicherti R."/>
            <person name="Tsui H.-C.T."/>
            <person name="Winkler M.E."/>
        </authorList>
    </citation>
    <scope>NUCLEOTIDE SEQUENCE</scope>
</reference>
<evidence type="ECO:0000256" key="1">
    <source>
        <dbReference type="ARBA" id="ARBA00022475"/>
    </source>
</evidence>
<dbReference type="SUPFAM" id="SSF53300">
    <property type="entry name" value="vWA-like"/>
    <property type="match status" value="1"/>
</dbReference>